<sequence>MTDDYQQREEWRAAFAKQVITDCLGQWLRSANEAAVAAVGSEYAAESARLARQAKDKLTRWRERGDLGGDTAARIADAVVERMEHDEKTTPPREEADESFPSFDSSYRAAVTCQWLRDQGYDIPTYPGNPEL</sequence>
<dbReference type="RefSeq" id="WP_030557258.1">
    <property type="nucleotide sequence ID" value="NZ_BMUB01000029.1"/>
</dbReference>
<feature type="compositionally biased region" description="Basic and acidic residues" evidence="1">
    <location>
        <begin position="82"/>
        <end position="94"/>
    </location>
</feature>
<evidence type="ECO:0000313" key="3">
    <source>
        <dbReference type="EMBL" id="OEV36974.1"/>
    </source>
</evidence>
<dbReference type="KEGG" id="kau:B6264_25205"/>
<protein>
    <submittedName>
        <fullName evidence="3">Uncharacterized protein</fullName>
    </submittedName>
</protein>
<dbReference type="EMBL" id="JPRF03000021">
    <property type="protein sequence ID" value="OEV36974.1"/>
    <property type="molecule type" value="Genomic_DNA"/>
</dbReference>
<dbReference type="Proteomes" id="UP000037395">
    <property type="component" value="Unassembled WGS sequence"/>
</dbReference>
<dbReference type="AlphaFoldDB" id="A0A1E7N8J3"/>
<gene>
    <name evidence="2" type="ORF">GCM10010502_67050</name>
    <name evidence="3" type="ORF">HS99_0003810</name>
</gene>
<proteinExistence type="predicted"/>
<evidence type="ECO:0000256" key="1">
    <source>
        <dbReference type="SAM" id="MobiDB-lite"/>
    </source>
</evidence>
<reference evidence="4" key="4">
    <citation type="submission" date="2016-08" db="EMBL/GenBank/DDBJ databases">
        <title>Sequencing, assembly and comparative genomics of S. aureofaciens ATCC 10762.</title>
        <authorList>
            <person name="Gradnigo J.S."/>
            <person name="Johnson N."/>
            <person name="Somerville G.A."/>
        </authorList>
    </citation>
    <scope>NUCLEOTIDE SEQUENCE [LARGE SCALE GENOMIC DNA]</scope>
    <source>
        <strain evidence="4">ATCC 10762 / DSM 40127 / CCM 3239 / JCM 4008 / LMG 5968 / NBRC 12843 / NCIMB 8234 / A-377</strain>
    </source>
</reference>
<comment type="caution">
    <text evidence="3">The sequence shown here is derived from an EMBL/GenBank/DDBJ whole genome shotgun (WGS) entry which is preliminary data.</text>
</comment>
<dbReference type="GeneID" id="97489606"/>
<feature type="region of interest" description="Disordered" evidence="1">
    <location>
        <begin position="82"/>
        <end position="102"/>
    </location>
</feature>
<dbReference type="EMBL" id="BMUB01000029">
    <property type="protein sequence ID" value="GGV02997.1"/>
    <property type="molecule type" value="Genomic_DNA"/>
</dbReference>
<evidence type="ECO:0000313" key="2">
    <source>
        <dbReference type="EMBL" id="GGV02997.1"/>
    </source>
</evidence>
<reference evidence="2" key="1">
    <citation type="journal article" date="2014" name="Int. J. Syst. Evol. Microbiol.">
        <title>Complete genome sequence of Corynebacterium casei LMG S-19264T (=DSM 44701T), isolated from a smear-ripened cheese.</title>
        <authorList>
            <consortium name="US DOE Joint Genome Institute (JGI-PGF)"/>
            <person name="Walter F."/>
            <person name="Albersmeier A."/>
            <person name="Kalinowski J."/>
            <person name="Ruckert C."/>
        </authorList>
    </citation>
    <scope>NUCLEOTIDE SEQUENCE</scope>
    <source>
        <strain evidence="2">JCM 4434</strain>
    </source>
</reference>
<dbReference type="OrthoDB" id="4212108at2"/>
<name>A0A1E7N8J3_KITAU</name>
<organism evidence="3 4">
    <name type="scientific">Kitasatospora aureofaciens</name>
    <name type="common">Streptomyces aureofaciens</name>
    <dbReference type="NCBI Taxonomy" id="1894"/>
    <lineage>
        <taxon>Bacteria</taxon>
        <taxon>Bacillati</taxon>
        <taxon>Actinomycetota</taxon>
        <taxon>Actinomycetes</taxon>
        <taxon>Kitasatosporales</taxon>
        <taxon>Streptomycetaceae</taxon>
        <taxon>Kitasatospora</taxon>
    </lineage>
</organism>
<accession>A0A1E7N8J3</accession>
<evidence type="ECO:0000313" key="4">
    <source>
        <dbReference type="Proteomes" id="UP000037395"/>
    </source>
</evidence>
<reference evidence="3" key="3">
    <citation type="submission" date="2016-08" db="EMBL/GenBank/DDBJ databases">
        <title>Sequencing, Assembly and Comparative Genomics of S. aureofaciens ATCC 10762.</title>
        <authorList>
            <person name="Gradnigo J.S."/>
            <person name="Johnson N."/>
            <person name="Somerville G.A."/>
        </authorList>
    </citation>
    <scope>NUCLEOTIDE SEQUENCE [LARGE SCALE GENOMIC DNA]</scope>
    <source>
        <strain evidence="3">ATCC 10762</strain>
    </source>
</reference>
<reference evidence="3 4" key="2">
    <citation type="submission" date="2014-07" db="EMBL/GenBank/DDBJ databases">
        <authorList>
            <person name="Zhang J.E."/>
            <person name="Yang H."/>
            <person name="Guo J."/>
            <person name="Deng Z."/>
            <person name="Luo H."/>
            <person name="Luo M."/>
            <person name="Zhao B."/>
        </authorList>
    </citation>
    <scope>NUCLEOTIDE SEQUENCE [LARGE SCALE GENOMIC DNA]</scope>
    <source>
        <strain evidence="3">ATCC 10762</strain>
        <strain evidence="4">ATCC 10762 / DSM 40127 / CCM 3239 / JCM 4008 / LMG 5968 / NBRC 12843 / NCIMB 8234 / A-377</strain>
    </source>
</reference>
<accession>A0A8H9LRA7</accession>
<reference evidence="2" key="5">
    <citation type="submission" date="2020-09" db="EMBL/GenBank/DDBJ databases">
        <authorList>
            <person name="Sun Q."/>
            <person name="Ohkuma M."/>
        </authorList>
    </citation>
    <scope>NUCLEOTIDE SEQUENCE</scope>
    <source>
        <strain evidence="2">JCM 4434</strain>
    </source>
</reference>
<dbReference type="Proteomes" id="UP000610124">
    <property type="component" value="Unassembled WGS sequence"/>
</dbReference>
<keyword evidence="4" id="KW-1185">Reference proteome</keyword>